<dbReference type="HOGENOM" id="CLU_076039_0_0_4"/>
<dbReference type="EMBL" id="AGAZ01000023">
    <property type="protein sequence ID" value="EGZ50291.1"/>
    <property type="molecule type" value="Genomic_DNA"/>
</dbReference>
<evidence type="ECO:0000259" key="1">
    <source>
        <dbReference type="Pfam" id="PF01656"/>
    </source>
</evidence>
<dbReference type="SUPFAM" id="SSF52540">
    <property type="entry name" value="P-loop containing nucleoside triphosphate hydrolases"/>
    <property type="match status" value="1"/>
</dbReference>
<dbReference type="AlphaFoldDB" id="G4CN52"/>
<proteinExistence type="predicted"/>
<dbReference type="Pfam" id="PF01656">
    <property type="entry name" value="CbiA"/>
    <property type="match status" value="1"/>
</dbReference>
<sequence>MCKNIHRTFIDNQIFRSEKMKEAHLIVQGKGGVGKSLASTIVAQYIAAEADVPVFCFDTDPVNQTFSRFKALNPEVVNILTADNTIDTRNFDGLIEKLLDGEGIAVVDNGAATFVPLMSYMAENHVDELLMENGVRLILHVPVMGGQSLNDCIIGLVQTANSINADIIVWLNEFHGEVKTADGKMFTDFQAYKEYKSKIIGMVKVAHRNPDTFGKDIQAMTSANLTFKEVEDSPDFGVMPRQRLRTVKRDLYAQLKKLPIWVNEQKADSADE</sequence>
<dbReference type="STRING" id="1030841.HMPREF9370_0511"/>
<comment type="caution">
    <text evidence="2">The sequence shown here is derived from an EMBL/GenBank/DDBJ whole genome shotgun (WGS) entry which is preliminary data.</text>
</comment>
<gene>
    <name evidence="2" type="ORF">HMPREF9370_0511</name>
</gene>
<keyword evidence="3" id="KW-1185">Reference proteome</keyword>
<organism evidence="2 3">
    <name type="scientific">Neisseria wadsworthii 9715</name>
    <dbReference type="NCBI Taxonomy" id="1030841"/>
    <lineage>
        <taxon>Bacteria</taxon>
        <taxon>Pseudomonadati</taxon>
        <taxon>Pseudomonadota</taxon>
        <taxon>Betaproteobacteria</taxon>
        <taxon>Neisseriales</taxon>
        <taxon>Neisseriaceae</taxon>
        <taxon>Neisseria</taxon>
    </lineage>
</organism>
<dbReference type="Proteomes" id="UP000005336">
    <property type="component" value="Unassembled WGS sequence"/>
</dbReference>
<evidence type="ECO:0000313" key="2">
    <source>
        <dbReference type="EMBL" id="EGZ50291.1"/>
    </source>
</evidence>
<name>G4CN52_9NEIS</name>
<evidence type="ECO:0000313" key="3">
    <source>
        <dbReference type="Proteomes" id="UP000005336"/>
    </source>
</evidence>
<accession>G4CN52</accession>
<protein>
    <submittedName>
        <fullName evidence="2">Conjugal transfer pilus assembly protein TraL</fullName>
    </submittedName>
</protein>
<dbReference type="InterPro" id="IPR027417">
    <property type="entry name" value="P-loop_NTPase"/>
</dbReference>
<dbReference type="Gene3D" id="3.40.50.300">
    <property type="entry name" value="P-loop containing nucleotide triphosphate hydrolases"/>
    <property type="match status" value="1"/>
</dbReference>
<dbReference type="PATRIC" id="fig|1030841.3.peg.499"/>
<feature type="domain" description="CobQ/CobB/MinD/ParA nucleotide binding" evidence="1">
    <location>
        <begin position="26"/>
        <end position="223"/>
    </location>
</feature>
<dbReference type="InterPro" id="IPR002586">
    <property type="entry name" value="CobQ/CobB/MinD/ParA_Nub-bd_dom"/>
</dbReference>
<reference evidence="2 3" key="1">
    <citation type="submission" date="2011-06" db="EMBL/GenBank/DDBJ databases">
        <authorList>
            <person name="Muzny D."/>
            <person name="Qin X."/>
            <person name="Deng J."/>
            <person name="Jiang H."/>
            <person name="Liu Y."/>
            <person name="Qu J."/>
            <person name="Song X.-Z."/>
            <person name="Zhang L."/>
            <person name="Thornton R."/>
            <person name="Coyle M."/>
            <person name="Francisco L."/>
            <person name="Jackson L."/>
            <person name="Javaid M."/>
            <person name="Korchina V."/>
            <person name="Kovar C."/>
            <person name="Mata R."/>
            <person name="Mathew T."/>
            <person name="Ngo R."/>
            <person name="Nguyen L."/>
            <person name="Nguyen N."/>
            <person name="Okwuonu G."/>
            <person name="Ongeri F."/>
            <person name="Pham C."/>
            <person name="Simmons D."/>
            <person name="Wilczek-Boney K."/>
            <person name="Hale W."/>
            <person name="Jakkamsetti A."/>
            <person name="Pham P."/>
            <person name="Ruth R."/>
            <person name="San Lucas F."/>
            <person name="Warren J."/>
            <person name="Zhang J."/>
            <person name="Zhao Z."/>
            <person name="Zhou C."/>
            <person name="Zhu D."/>
            <person name="Lee S."/>
            <person name="Bess C."/>
            <person name="Blankenburg K."/>
            <person name="Forbes L."/>
            <person name="Fu Q."/>
            <person name="Gubbala S."/>
            <person name="Hirani K."/>
            <person name="Jayaseelan J.C."/>
            <person name="Lara F."/>
            <person name="Munidasa M."/>
            <person name="Palculict T."/>
            <person name="Patil S."/>
            <person name="Pu L.-L."/>
            <person name="Saada N."/>
            <person name="Tang L."/>
            <person name="Weissenberger G."/>
            <person name="Zhu Y."/>
            <person name="Hemphill L."/>
            <person name="Shang Y."/>
            <person name="Youmans B."/>
            <person name="Ayvaz T."/>
            <person name="Ross M."/>
            <person name="Santibanez J."/>
            <person name="Aqrawi P."/>
            <person name="Gross S."/>
            <person name="Joshi V."/>
            <person name="Fowler G."/>
            <person name="Nazareth L."/>
            <person name="Reid J."/>
            <person name="Worley K."/>
            <person name="Petrosino J."/>
            <person name="Highlander S."/>
            <person name="Gibbs R."/>
        </authorList>
    </citation>
    <scope>NUCLEOTIDE SEQUENCE [LARGE SCALE GENOMIC DNA]</scope>
    <source>
        <strain evidence="2 3">9715</strain>
    </source>
</reference>